<feature type="binding site" evidence="3">
    <location>
        <position position="146"/>
    </location>
    <ligand>
        <name>a divalent metal cation</name>
        <dbReference type="ChEBI" id="CHEBI:60240"/>
    </ligand>
</feature>
<dbReference type="Gene3D" id="2.120.10.30">
    <property type="entry name" value="TolB, C-terminal domain"/>
    <property type="match status" value="1"/>
</dbReference>
<dbReference type="InterPro" id="IPR013658">
    <property type="entry name" value="SGL"/>
</dbReference>
<keyword evidence="3" id="KW-0479">Metal-binding</keyword>
<dbReference type="Pfam" id="PF08450">
    <property type="entry name" value="SGL"/>
    <property type="match status" value="1"/>
</dbReference>
<evidence type="ECO:0000313" key="6">
    <source>
        <dbReference type="Proteomes" id="UP001155840"/>
    </source>
</evidence>
<feature type="active site" description="Proton donor/acceptor" evidence="2">
    <location>
        <position position="197"/>
    </location>
</feature>
<sequence length="290" mass="31159">MSANAKIVSDNPSELGEGPVYDPSTGTVWWFNIVGRELHGLHLESQAKSVQPLNFLASVMALVDGERQLIASDQGLFLRDAETGVFETYGVIEDKPGNRTNDGRVHASGALWISTMGRSAEKNAGAIYHVAKGKVTRIVSDITIPNGICFSPDGRTGYYSDTGLNRFMRVALDPATGLPTGEPALMVEEPESEGGFDGAVCDAEGLIWAARWGASAIDVYSPEGKRLARHTVPVSQPSCPAFVGRSADRLLFTSAWQGLDEAGRSKDPDAGKTFLLDIDVKGRFEPVYVL</sequence>
<name>A0AA43ZAA0_9HYPH</name>
<dbReference type="SUPFAM" id="SSF63829">
    <property type="entry name" value="Calcium-dependent phosphotriesterase"/>
    <property type="match status" value="1"/>
</dbReference>
<dbReference type="PRINTS" id="PR01790">
    <property type="entry name" value="SMP30FAMILY"/>
</dbReference>
<evidence type="ECO:0000256" key="2">
    <source>
        <dbReference type="PIRSR" id="PIRSR605511-1"/>
    </source>
</evidence>
<dbReference type="GO" id="GO:0004341">
    <property type="term" value="F:gluconolactonase activity"/>
    <property type="evidence" value="ECO:0007669"/>
    <property type="project" value="TreeGrafter"/>
</dbReference>
<dbReference type="AlphaFoldDB" id="A0AA43ZAA0"/>
<dbReference type="PANTHER" id="PTHR10907">
    <property type="entry name" value="REGUCALCIN"/>
    <property type="match status" value="1"/>
</dbReference>
<reference evidence="5" key="1">
    <citation type="submission" date="2020-03" db="EMBL/GenBank/DDBJ databases">
        <title>Ferranicluibacter endophyticum gen. nov., sp. nov., a new genus isolated from Rubus ulmifolius Schott. stem.</title>
        <authorList>
            <person name="Roca-Couso R."/>
            <person name="Flores-Felix J.D."/>
            <person name="Igual J.M."/>
            <person name="Rivas R."/>
        </authorList>
    </citation>
    <scope>NUCLEOTIDE SEQUENCE</scope>
    <source>
        <strain evidence="5">CRRU44</strain>
    </source>
</reference>
<keyword evidence="3" id="KW-0862">Zinc</keyword>
<organism evidence="5 6">
    <name type="scientific">Ferranicluibacter rubi</name>
    <dbReference type="NCBI Taxonomy" id="2715133"/>
    <lineage>
        <taxon>Bacteria</taxon>
        <taxon>Pseudomonadati</taxon>
        <taxon>Pseudomonadota</taxon>
        <taxon>Alphaproteobacteria</taxon>
        <taxon>Hyphomicrobiales</taxon>
        <taxon>Rhizobiaceae</taxon>
        <taxon>Ferranicluibacter</taxon>
    </lineage>
</organism>
<evidence type="ECO:0000256" key="1">
    <source>
        <dbReference type="ARBA" id="ARBA00008853"/>
    </source>
</evidence>
<evidence type="ECO:0000259" key="4">
    <source>
        <dbReference type="Pfam" id="PF08450"/>
    </source>
</evidence>
<dbReference type="GO" id="GO:0019853">
    <property type="term" value="P:L-ascorbic acid biosynthetic process"/>
    <property type="evidence" value="ECO:0007669"/>
    <property type="project" value="TreeGrafter"/>
</dbReference>
<feature type="domain" description="SMP-30/Gluconolactonase/LRE-like region" evidence="4">
    <location>
        <begin position="15"/>
        <end position="255"/>
    </location>
</feature>
<feature type="binding site" evidence="3">
    <location>
        <position position="197"/>
    </location>
    <ligand>
        <name>a divalent metal cation</name>
        <dbReference type="ChEBI" id="CHEBI:60240"/>
    </ligand>
</feature>
<dbReference type="PANTHER" id="PTHR10907:SF47">
    <property type="entry name" value="REGUCALCIN"/>
    <property type="match status" value="1"/>
</dbReference>
<dbReference type="InterPro" id="IPR011042">
    <property type="entry name" value="6-blade_b-propeller_TolB-like"/>
</dbReference>
<comment type="cofactor">
    <cofactor evidence="3">
        <name>Zn(2+)</name>
        <dbReference type="ChEBI" id="CHEBI:29105"/>
    </cofactor>
    <text evidence="3">Binds 1 divalent metal cation per subunit.</text>
</comment>
<feature type="binding site" evidence="3">
    <location>
        <position position="17"/>
    </location>
    <ligand>
        <name>a divalent metal cation</name>
        <dbReference type="ChEBI" id="CHEBI:60240"/>
    </ligand>
</feature>
<gene>
    <name evidence="5" type="ORF">G8E10_00040</name>
</gene>
<dbReference type="RefSeq" id="WP_167125811.1">
    <property type="nucleotide sequence ID" value="NZ_JAANCM010000001.1"/>
</dbReference>
<dbReference type="Proteomes" id="UP001155840">
    <property type="component" value="Unassembled WGS sequence"/>
</dbReference>
<dbReference type="InterPro" id="IPR005511">
    <property type="entry name" value="SMP-30"/>
</dbReference>
<comment type="caution">
    <text evidence="5">The sequence shown here is derived from an EMBL/GenBank/DDBJ whole genome shotgun (WGS) entry which is preliminary data.</text>
</comment>
<dbReference type="EMBL" id="JAANCM010000001">
    <property type="protein sequence ID" value="NHT74139.1"/>
    <property type="molecule type" value="Genomic_DNA"/>
</dbReference>
<dbReference type="GO" id="GO:0005509">
    <property type="term" value="F:calcium ion binding"/>
    <property type="evidence" value="ECO:0007669"/>
    <property type="project" value="TreeGrafter"/>
</dbReference>
<evidence type="ECO:0000256" key="3">
    <source>
        <dbReference type="PIRSR" id="PIRSR605511-2"/>
    </source>
</evidence>
<protein>
    <submittedName>
        <fullName evidence="5">SMP-30/gluconolactonase/LRE family protein</fullName>
    </submittedName>
</protein>
<keyword evidence="6" id="KW-1185">Reference proteome</keyword>
<feature type="binding site" evidence="3">
    <location>
        <position position="99"/>
    </location>
    <ligand>
        <name>substrate</name>
    </ligand>
</feature>
<proteinExistence type="inferred from homology"/>
<comment type="similarity">
    <text evidence="1">Belongs to the SMP-30/CGR1 family.</text>
</comment>
<evidence type="ECO:0000313" key="5">
    <source>
        <dbReference type="EMBL" id="NHT74139.1"/>
    </source>
</evidence>
<feature type="binding site" evidence="3">
    <location>
        <position position="101"/>
    </location>
    <ligand>
        <name>substrate</name>
    </ligand>
</feature>
<accession>A0AA43ZAA0</accession>